<evidence type="ECO:0000256" key="5">
    <source>
        <dbReference type="ARBA" id="ARBA00023136"/>
    </source>
</evidence>
<keyword evidence="3 6" id="KW-0812">Transmembrane</keyword>
<dbReference type="GO" id="GO:0005886">
    <property type="term" value="C:plasma membrane"/>
    <property type="evidence" value="ECO:0007669"/>
    <property type="project" value="UniProtKB-SubCell"/>
</dbReference>
<feature type="transmembrane region" description="Helical" evidence="6">
    <location>
        <begin position="51"/>
        <end position="67"/>
    </location>
</feature>
<dbReference type="Gene3D" id="1.20.1250.20">
    <property type="entry name" value="MFS general substrate transporter like domains"/>
    <property type="match status" value="1"/>
</dbReference>
<dbReference type="InterPro" id="IPR020846">
    <property type="entry name" value="MFS_dom"/>
</dbReference>
<dbReference type="GO" id="GO:0022857">
    <property type="term" value="F:transmembrane transporter activity"/>
    <property type="evidence" value="ECO:0007669"/>
    <property type="project" value="InterPro"/>
</dbReference>
<keyword evidence="5 6" id="KW-0472">Membrane</keyword>
<dbReference type="RefSeq" id="WP_120746469.1">
    <property type="nucleotide sequence ID" value="NZ_RBAH01000004.1"/>
</dbReference>
<organism evidence="8 9">
    <name type="scientific">Paenibacillus ginsengarvi</name>
    <dbReference type="NCBI Taxonomy" id="400777"/>
    <lineage>
        <taxon>Bacteria</taxon>
        <taxon>Bacillati</taxon>
        <taxon>Bacillota</taxon>
        <taxon>Bacilli</taxon>
        <taxon>Bacillales</taxon>
        <taxon>Paenibacillaceae</taxon>
        <taxon>Paenibacillus</taxon>
    </lineage>
</organism>
<evidence type="ECO:0000313" key="9">
    <source>
        <dbReference type="Proteomes" id="UP000282311"/>
    </source>
</evidence>
<protein>
    <submittedName>
        <fullName evidence="8">MFS transporter</fullName>
    </submittedName>
</protein>
<comment type="caution">
    <text evidence="8">The sequence shown here is derived from an EMBL/GenBank/DDBJ whole genome shotgun (WGS) entry which is preliminary data.</text>
</comment>
<accession>A0A3B0CNC6</accession>
<dbReference type="SUPFAM" id="SSF103473">
    <property type="entry name" value="MFS general substrate transporter"/>
    <property type="match status" value="1"/>
</dbReference>
<name>A0A3B0CNC6_9BACL</name>
<feature type="transmembrane region" description="Helical" evidence="6">
    <location>
        <begin position="196"/>
        <end position="215"/>
    </location>
</feature>
<dbReference type="Pfam" id="PF07690">
    <property type="entry name" value="MFS_1"/>
    <property type="match status" value="1"/>
</dbReference>
<sequence length="450" mass="46903">MNASFSPARIPKPLAWLCLLACFSVLNETIFNVSLPDIAADFGITPAAANWINTGFILTFAIGTSVYGKLSDIYGARKLLLFGLLLYGAGSCIGALLHASYPAVLLARLTQGAGVSAVPALLMTVVARYVAPEHQGKAFGIIGSAVACGEGLGPVIGGLTTGYLHWHLLFLIPLATLLTIPFFLRTLPAEPPSKTKMDVVGAFLLSAGVVFFTVFTTVYGWMYLAAAALIFGGFILRIRYASQPFIEPTLLRNRPFASGVVAGSILLGAVAGYVSMVPYLMKAIHHMPTSLIGIGILFPGTASVILFGMAGGVLSDKRGTRLTMIAGLGLIAAGFGIVSFWADRTPWLITGATILAFGGLSFVKTVISVTVASALSPEQSGSGMGLLNLACFLGEGIGVAMVGGLLTGRSLSFPLLPTVTDASAFLYSNLALVLIAAALFGGVLYGWVRR</sequence>
<comment type="subcellular location">
    <subcellularLocation>
        <location evidence="1">Cell membrane</location>
        <topology evidence="1">Multi-pass membrane protein</topology>
    </subcellularLocation>
</comment>
<feature type="transmembrane region" description="Helical" evidence="6">
    <location>
        <begin position="221"/>
        <end position="238"/>
    </location>
</feature>
<dbReference type="PRINTS" id="PR01036">
    <property type="entry name" value="TCRTETB"/>
</dbReference>
<dbReference type="AlphaFoldDB" id="A0A3B0CNC6"/>
<feature type="transmembrane region" description="Helical" evidence="6">
    <location>
        <begin position="287"/>
        <end position="310"/>
    </location>
</feature>
<gene>
    <name evidence="8" type="ORF">D7M11_07060</name>
</gene>
<evidence type="ECO:0000256" key="2">
    <source>
        <dbReference type="ARBA" id="ARBA00022448"/>
    </source>
</evidence>
<feature type="transmembrane region" description="Helical" evidence="6">
    <location>
        <begin position="163"/>
        <end position="184"/>
    </location>
</feature>
<feature type="transmembrane region" description="Helical" evidence="6">
    <location>
        <begin position="426"/>
        <end position="448"/>
    </location>
</feature>
<dbReference type="EMBL" id="RBAH01000004">
    <property type="protein sequence ID" value="RKN85446.1"/>
    <property type="molecule type" value="Genomic_DNA"/>
</dbReference>
<dbReference type="OrthoDB" id="2403626at2"/>
<dbReference type="Proteomes" id="UP000282311">
    <property type="component" value="Unassembled WGS sequence"/>
</dbReference>
<evidence type="ECO:0000256" key="1">
    <source>
        <dbReference type="ARBA" id="ARBA00004651"/>
    </source>
</evidence>
<evidence type="ECO:0000259" key="7">
    <source>
        <dbReference type="PROSITE" id="PS50850"/>
    </source>
</evidence>
<evidence type="ECO:0000256" key="6">
    <source>
        <dbReference type="SAM" id="Phobius"/>
    </source>
</evidence>
<feature type="transmembrane region" description="Helical" evidence="6">
    <location>
        <begin position="348"/>
        <end position="374"/>
    </location>
</feature>
<feature type="transmembrane region" description="Helical" evidence="6">
    <location>
        <begin position="386"/>
        <end position="406"/>
    </location>
</feature>
<keyword evidence="4 6" id="KW-1133">Transmembrane helix</keyword>
<evidence type="ECO:0000256" key="3">
    <source>
        <dbReference type="ARBA" id="ARBA00022692"/>
    </source>
</evidence>
<feature type="transmembrane region" description="Helical" evidence="6">
    <location>
        <begin position="138"/>
        <end position="157"/>
    </location>
</feature>
<feature type="transmembrane region" description="Helical" evidence="6">
    <location>
        <begin position="79"/>
        <end position="101"/>
    </location>
</feature>
<dbReference type="PROSITE" id="PS50850">
    <property type="entry name" value="MFS"/>
    <property type="match status" value="1"/>
</dbReference>
<dbReference type="InterPro" id="IPR011701">
    <property type="entry name" value="MFS"/>
</dbReference>
<proteinExistence type="predicted"/>
<keyword evidence="9" id="KW-1185">Reference proteome</keyword>
<dbReference type="InterPro" id="IPR036259">
    <property type="entry name" value="MFS_trans_sf"/>
</dbReference>
<dbReference type="PANTHER" id="PTHR42718">
    <property type="entry name" value="MAJOR FACILITATOR SUPERFAMILY MULTIDRUG TRANSPORTER MFSC"/>
    <property type="match status" value="1"/>
</dbReference>
<dbReference type="PANTHER" id="PTHR42718:SF9">
    <property type="entry name" value="MAJOR FACILITATOR SUPERFAMILY MULTIDRUG TRANSPORTER MFSC"/>
    <property type="match status" value="1"/>
</dbReference>
<feature type="domain" description="Major facilitator superfamily (MFS) profile" evidence="7">
    <location>
        <begin position="13"/>
        <end position="450"/>
    </location>
</feature>
<reference evidence="8 9" key="1">
    <citation type="journal article" date="2007" name="Int. J. Syst. Evol. Microbiol.">
        <title>Paenibacillus ginsengarvi sp. nov., isolated from soil from ginseng cultivation.</title>
        <authorList>
            <person name="Yoon M.H."/>
            <person name="Ten L.N."/>
            <person name="Im W.T."/>
        </authorList>
    </citation>
    <scope>NUCLEOTIDE SEQUENCE [LARGE SCALE GENOMIC DNA]</scope>
    <source>
        <strain evidence="8 9">KCTC 13059</strain>
    </source>
</reference>
<feature type="transmembrane region" description="Helical" evidence="6">
    <location>
        <begin position="322"/>
        <end position="342"/>
    </location>
</feature>
<feature type="transmembrane region" description="Helical" evidence="6">
    <location>
        <begin position="113"/>
        <end position="131"/>
    </location>
</feature>
<dbReference type="Gene3D" id="1.20.1720.10">
    <property type="entry name" value="Multidrug resistance protein D"/>
    <property type="match status" value="1"/>
</dbReference>
<keyword evidence="2" id="KW-0813">Transport</keyword>
<feature type="transmembrane region" description="Helical" evidence="6">
    <location>
        <begin position="259"/>
        <end position="281"/>
    </location>
</feature>
<dbReference type="CDD" id="cd17321">
    <property type="entry name" value="MFS_MMR_MDR_like"/>
    <property type="match status" value="1"/>
</dbReference>
<evidence type="ECO:0000313" key="8">
    <source>
        <dbReference type="EMBL" id="RKN85446.1"/>
    </source>
</evidence>
<evidence type="ECO:0000256" key="4">
    <source>
        <dbReference type="ARBA" id="ARBA00022989"/>
    </source>
</evidence>